<gene>
    <name evidence="1" type="ORF">ARMOST_18236</name>
</gene>
<evidence type="ECO:0000313" key="2">
    <source>
        <dbReference type="Proteomes" id="UP000219338"/>
    </source>
</evidence>
<proteinExistence type="predicted"/>
<keyword evidence="2" id="KW-1185">Reference proteome</keyword>
<protein>
    <submittedName>
        <fullName evidence="1">Uncharacterized protein</fullName>
    </submittedName>
</protein>
<sequence length="98" mass="11072">MRTQNGHRDRKSELDDLALTAIGFERRMAKSFATGAIPFQVHDAARKERYRDYLLTAAGGCCSFYRRVSYTDLLVVASSLFGSELSITLLHRGRCIIQ</sequence>
<reference evidence="2" key="1">
    <citation type="journal article" date="2017" name="Nat. Ecol. Evol.">
        <title>Genome expansion and lineage-specific genetic innovations in the forest pathogenic fungi Armillaria.</title>
        <authorList>
            <person name="Sipos G."/>
            <person name="Prasanna A.N."/>
            <person name="Walter M.C."/>
            <person name="O'Connor E."/>
            <person name="Balint B."/>
            <person name="Krizsan K."/>
            <person name="Kiss B."/>
            <person name="Hess J."/>
            <person name="Varga T."/>
            <person name="Slot J."/>
            <person name="Riley R."/>
            <person name="Boka B."/>
            <person name="Rigling D."/>
            <person name="Barry K."/>
            <person name="Lee J."/>
            <person name="Mihaltcheva S."/>
            <person name="LaButti K."/>
            <person name="Lipzen A."/>
            <person name="Waldron R."/>
            <person name="Moloney N.M."/>
            <person name="Sperisen C."/>
            <person name="Kredics L."/>
            <person name="Vagvoelgyi C."/>
            <person name="Patrignani A."/>
            <person name="Fitzpatrick D."/>
            <person name="Nagy I."/>
            <person name="Doyle S."/>
            <person name="Anderson J.B."/>
            <person name="Grigoriev I.V."/>
            <person name="Gueldener U."/>
            <person name="Muensterkoetter M."/>
            <person name="Nagy L.G."/>
        </authorList>
    </citation>
    <scope>NUCLEOTIDE SEQUENCE [LARGE SCALE GENOMIC DNA]</scope>
    <source>
        <strain evidence="2">C18/9</strain>
    </source>
</reference>
<dbReference type="Proteomes" id="UP000219338">
    <property type="component" value="Unassembled WGS sequence"/>
</dbReference>
<name>A0A284S179_ARMOS</name>
<accession>A0A284S179</accession>
<evidence type="ECO:0000313" key="1">
    <source>
        <dbReference type="EMBL" id="SJL14768.1"/>
    </source>
</evidence>
<organism evidence="1 2">
    <name type="scientific">Armillaria ostoyae</name>
    <name type="common">Armillaria root rot fungus</name>
    <dbReference type="NCBI Taxonomy" id="47428"/>
    <lineage>
        <taxon>Eukaryota</taxon>
        <taxon>Fungi</taxon>
        <taxon>Dikarya</taxon>
        <taxon>Basidiomycota</taxon>
        <taxon>Agaricomycotina</taxon>
        <taxon>Agaricomycetes</taxon>
        <taxon>Agaricomycetidae</taxon>
        <taxon>Agaricales</taxon>
        <taxon>Marasmiineae</taxon>
        <taxon>Physalacriaceae</taxon>
        <taxon>Armillaria</taxon>
    </lineage>
</organism>
<dbReference type="EMBL" id="FUEG01000025">
    <property type="protein sequence ID" value="SJL14768.1"/>
    <property type="molecule type" value="Genomic_DNA"/>
</dbReference>
<dbReference type="AlphaFoldDB" id="A0A284S179"/>